<evidence type="ECO:0008006" key="4">
    <source>
        <dbReference type="Google" id="ProtNLM"/>
    </source>
</evidence>
<evidence type="ECO:0000313" key="2">
    <source>
        <dbReference type="EMBL" id="KAI1711541.1"/>
    </source>
</evidence>
<accession>A0AAD4MZN6</accession>
<protein>
    <recommendedName>
        <fullName evidence="4">Transmembrane protein</fullName>
    </recommendedName>
</protein>
<proteinExistence type="predicted"/>
<gene>
    <name evidence="2" type="ORF">DdX_10001</name>
</gene>
<feature type="transmembrane region" description="Helical" evidence="1">
    <location>
        <begin position="113"/>
        <end position="130"/>
    </location>
</feature>
<dbReference type="EMBL" id="JAKKPZ010000021">
    <property type="protein sequence ID" value="KAI1711541.1"/>
    <property type="molecule type" value="Genomic_DNA"/>
</dbReference>
<dbReference type="AlphaFoldDB" id="A0AAD4MZN6"/>
<keyword evidence="3" id="KW-1185">Reference proteome</keyword>
<evidence type="ECO:0000256" key="1">
    <source>
        <dbReference type="SAM" id="Phobius"/>
    </source>
</evidence>
<name>A0AAD4MZN6_9BILA</name>
<dbReference type="Proteomes" id="UP001201812">
    <property type="component" value="Unassembled WGS sequence"/>
</dbReference>
<keyword evidence="1" id="KW-1133">Transmembrane helix</keyword>
<keyword evidence="1" id="KW-0472">Membrane</keyword>
<organism evidence="2 3">
    <name type="scientific">Ditylenchus destructor</name>
    <dbReference type="NCBI Taxonomy" id="166010"/>
    <lineage>
        <taxon>Eukaryota</taxon>
        <taxon>Metazoa</taxon>
        <taxon>Ecdysozoa</taxon>
        <taxon>Nematoda</taxon>
        <taxon>Chromadorea</taxon>
        <taxon>Rhabditida</taxon>
        <taxon>Tylenchina</taxon>
        <taxon>Tylenchomorpha</taxon>
        <taxon>Sphaerularioidea</taxon>
        <taxon>Anguinidae</taxon>
        <taxon>Anguininae</taxon>
        <taxon>Ditylenchus</taxon>
    </lineage>
</organism>
<reference evidence="2" key="1">
    <citation type="submission" date="2022-01" db="EMBL/GenBank/DDBJ databases">
        <title>Genome Sequence Resource for Two Populations of Ditylenchus destructor, the Migratory Endoparasitic Phytonematode.</title>
        <authorList>
            <person name="Zhang H."/>
            <person name="Lin R."/>
            <person name="Xie B."/>
        </authorList>
    </citation>
    <scope>NUCLEOTIDE SEQUENCE</scope>
    <source>
        <strain evidence="2">BazhouSP</strain>
    </source>
</reference>
<sequence length="166" mass="18248">MMTGNKAVGRSTFNPFLRTTRSALSQGGGATMKLANQGGARGFGTIGRSDLNSILTQLRGHLNPWDPLAKALKSPFGLIIKRNAERAADFAKLFMEPVRARQMIQEARRRQQILFIATFAAGGVTVYGAYKLLQKAYHFVTDSHVGASCFKKRGGQFRPKIKLSFV</sequence>
<comment type="caution">
    <text evidence="2">The sequence shown here is derived from an EMBL/GenBank/DDBJ whole genome shotgun (WGS) entry which is preliminary data.</text>
</comment>
<evidence type="ECO:0000313" key="3">
    <source>
        <dbReference type="Proteomes" id="UP001201812"/>
    </source>
</evidence>
<keyword evidence="1" id="KW-0812">Transmembrane</keyword>